<reference evidence="1" key="1">
    <citation type="submission" date="2014-07" db="EMBL/GenBank/DDBJ databases">
        <authorList>
            <person name="Martin A.A"/>
            <person name="De Silva N."/>
        </authorList>
    </citation>
    <scope>NUCLEOTIDE SEQUENCE</scope>
</reference>
<proteinExistence type="predicted"/>
<reference evidence="2" key="2">
    <citation type="submission" date="2015-08" db="UniProtKB">
        <authorList>
            <consortium name="WormBaseParasite"/>
        </authorList>
    </citation>
    <scope>IDENTIFICATION</scope>
</reference>
<evidence type="ECO:0000313" key="2">
    <source>
        <dbReference type="WBParaSite" id="SVE_0849000.1"/>
    </source>
</evidence>
<dbReference type="Proteomes" id="UP000035680">
    <property type="component" value="Unassembled WGS sequence"/>
</dbReference>
<evidence type="ECO:0000313" key="1">
    <source>
        <dbReference type="Proteomes" id="UP000035680"/>
    </source>
</evidence>
<protein>
    <submittedName>
        <fullName evidence="2">Uncharacterized protein</fullName>
    </submittedName>
</protein>
<organism evidence="1 2">
    <name type="scientific">Strongyloides venezuelensis</name>
    <name type="common">Threadworm</name>
    <dbReference type="NCBI Taxonomy" id="75913"/>
    <lineage>
        <taxon>Eukaryota</taxon>
        <taxon>Metazoa</taxon>
        <taxon>Ecdysozoa</taxon>
        <taxon>Nematoda</taxon>
        <taxon>Chromadorea</taxon>
        <taxon>Rhabditida</taxon>
        <taxon>Tylenchina</taxon>
        <taxon>Panagrolaimomorpha</taxon>
        <taxon>Strongyloidoidea</taxon>
        <taxon>Strongyloididae</taxon>
        <taxon>Strongyloides</taxon>
    </lineage>
</organism>
<accession>A0A0K0FHX5</accession>
<dbReference type="WBParaSite" id="SVE_0849000.1">
    <property type="protein sequence ID" value="SVE_0849000.1"/>
    <property type="gene ID" value="SVE_0849000"/>
</dbReference>
<name>A0A0K0FHX5_STRVS</name>
<sequence>MLKVFLLEFKNNQVLVLTHALTFIKFIIVKIKGEDLEEIDLPLAPVSSSKFKMKDEQNITYSINLKKDIEKYIKDIGGITDDMEVLEGILFVDDFSSDLVLRYY</sequence>
<dbReference type="AlphaFoldDB" id="A0A0K0FHX5"/>
<keyword evidence="1" id="KW-1185">Reference proteome</keyword>